<dbReference type="GO" id="GO:0022857">
    <property type="term" value="F:transmembrane transporter activity"/>
    <property type="evidence" value="ECO:0007669"/>
    <property type="project" value="InterPro"/>
</dbReference>
<organism evidence="1 2">
    <name type="scientific">Rickettsia akari (strain Hartford)</name>
    <dbReference type="NCBI Taxonomy" id="293614"/>
    <lineage>
        <taxon>Bacteria</taxon>
        <taxon>Pseudomonadati</taxon>
        <taxon>Pseudomonadota</taxon>
        <taxon>Alphaproteobacteria</taxon>
        <taxon>Rickettsiales</taxon>
        <taxon>Rickettsiaceae</taxon>
        <taxon>Rickettsieae</taxon>
        <taxon>Rickettsia</taxon>
        <taxon>spotted fever group</taxon>
    </lineage>
</organism>
<dbReference type="EMBL" id="CP000847">
    <property type="protein sequence ID" value="ABV74565.1"/>
    <property type="molecule type" value="Genomic_DNA"/>
</dbReference>
<dbReference type="Proteomes" id="UP000006830">
    <property type="component" value="Chromosome"/>
</dbReference>
<evidence type="ECO:0000313" key="2">
    <source>
        <dbReference type="Proteomes" id="UP000006830"/>
    </source>
</evidence>
<protein>
    <submittedName>
        <fullName evidence="1">Uncharacterized protein</fullName>
    </submittedName>
</protein>
<evidence type="ECO:0000313" key="1">
    <source>
        <dbReference type="EMBL" id="ABV74565.1"/>
    </source>
</evidence>
<name>A8GME0_RICAH</name>
<dbReference type="HOGENOM" id="CLU_3398181_0_0_5"/>
<gene>
    <name evidence="1" type="ordered locus">A1C_01180</name>
</gene>
<dbReference type="KEGG" id="rak:A1C_01180"/>
<proteinExistence type="predicted"/>
<dbReference type="STRING" id="293614.A1C_01180"/>
<accession>A8GME0</accession>
<dbReference type="Gene3D" id="1.20.1640.10">
    <property type="entry name" value="Multidrug efflux transporter AcrB transmembrane domain"/>
    <property type="match status" value="1"/>
</dbReference>
<keyword evidence="2" id="KW-1185">Reference proteome</keyword>
<dbReference type="InterPro" id="IPR001036">
    <property type="entry name" value="Acrflvin-R"/>
</dbReference>
<dbReference type="SUPFAM" id="SSF82866">
    <property type="entry name" value="Multidrug efflux transporter AcrB transmembrane domain"/>
    <property type="match status" value="1"/>
</dbReference>
<dbReference type="AlphaFoldDB" id="A8GME0"/>
<reference evidence="1" key="1">
    <citation type="submission" date="2007-09" db="EMBL/GenBank/DDBJ databases">
        <title>Complete Genome Sequence of Rickettsia akari.</title>
        <authorList>
            <person name="Madan A."/>
            <person name="Fahey J."/>
            <person name="Helton E."/>
            <person name="Ketteman M."/>
            <person name="Madan A."/>
            <person name="Rodrigues S."/>
            <person name="Sanchez A."/>
            <person name="Whiting M."/>
            <person name="Dasch G."/>
            <person name="Eremeeva M."/>
        </authorList>
    </citation>
    <scope>NUCLEOTIDE SEQUENCE</scope>
    <source>
        <strain evidence="1">Hartford</strain>
    </source>
</reference>
<dbReference type="GO" id="GO:0016020">
    <property type="term" value="C:membrane"/>
    <property type="evidence" value="ECO:0007669"/>
    <property type="project" value="InterPro"/>
</dbReference>
<dbReference type="Pfam" id="PF00873">
    <property type="entry name" value="ACR_tran"/>
    <property type="match status" value="1"/>
</dbReference>
<sequence>MYINIGLITLIGLITKNSIMIVEFANQLREK</sequence>